<organism evidence="4 5">
    <name type="scientific">Apiospora saccharicola</name>
    <dbReference type="NCBI Taxonomy" id="335842"/>
    <lineage>
        <taxon>Eukaryota</taxon>
        <taxon>Fungi</taxon>
        <taxon>Dikarya</taxon>
        <taxon>Ascomycota</taxon>
        <taxon>Pezizomycotina</taxon>
        <taxon>Sordariomycetes</taxon>
        <taxon>Xylariomycetidae</taxon>
        <taxon>Amphisphaeriales</taxon>
        <taxon>Apiosporaceae</taxon>
        <taxon>Apiospora</taxon>
    </lineage>
</organism>
<comment type="caution">
    <text evidence="4">The sequence shown here is derived from an EMBL/GenBank/DDBJ whole genome shotgun (WGS) entry which is preliminary data.</text>
</comment>
<gene>
    <name evidence="4" type="ORF">PG996_015613</name>
</gene>
<evidence type="ECO:0000256" key="1">
    <source>
        <dbReference type="SAM" id="MobiDB-lite"/>
    </source>
</evidence>
<feature type="compositionally biased region" description="Low complexity" evidence="1">
    <location>
        <begin position="189"/>
        <end position="211"/>
    </location>
</feature>
<keyword evidence="5" id="KW-1185">Reference proteome</keyword>
<evidence type="ECO:0000259" key="3">
    <source>
        <dbReference type="Pfam" id="PF24870"/>
    </source>
</evidence>
<feature type="signal peptide" evidence="2">
    <location>
        <begin position="1"/>
        <end position="21"/>
    </location>
</feature>
<reference evidence="4 5" key="1">
    <citation type="submission" date="2023-01" db="EMBL/GenBank/DDBJ databases">
        <title>Analysis of 21 Apiospora genomes using comparative genomics revels a genus with tremendous synthesis potential of carbohydrate active enzymes and secondary metabolites.</title>
        <authorList>
            <person name="Sorensen T."/>
        </authorList>
    </citation>
    <scope>NUCLEOTIDE SEQUENCE [LARGE SCALE GENOMIC DNA]</scope>
    <source>
        <strain evidence="4 5">CBS 83171</strain>
    </source>
</reference>
<dbReference type="Pfam" id="PF24870">
    <property type="entry name" value="DUF7735"/>
    <property type="match status" value="1"/>
</dbReference>
<feature type="region of interest" description="Disordered" evidence="1">
    <location>
        <begin position="183"/>
        <end position="216"/>
    </location>
</feature>
<feature type="chain" id="PRO_5047327197" description="DUF7735 domain-containing protein" evidence="2">
    <location>
        <begin position="22"/>
        <end position="242"/>
    </location>
</feature>
<sequence length="242" mass="24625">MRTVQSPALMAALALVSGANAYTWDSTIHSLVAPTAPPTATSEDWRCVTSDAVQYFQAPMATGELLSALDSFAKSAMAPCMSTVQDFYGCMPSKDEWCGFAKAAPTGVLPAWSSLGSAASAFWEPKSSAAASMAKECPNRWFYASLKDPIGPTLLNETIMFAACHAEAHGRLLVPGGAAASTTPAEQHATVTPAASGAGASPASGAVGPTSTQNSGQGRVAVRGNWVIAGAGLAVVVISATL</sequence>
<evidence type="ECO:0000313" key="4">
    <source>
        <dbReference type="EMBL" id="KAK8047549.1"/>
    </source>
</evidence>
<proteinExistence type="predicted"/>
<keyword evidence="2" id="KW-0732">Signal</keyword>
<dbReference type="EMBL" id="JAQQWM010000009">
    <property type="protein sequence ID" value="KAK8047549.1"/>
    <property type="molecule type" value="Genomic_DNA"/>
</dbReference>
<feature type="domain" description="DUF7735" evidence="3">
    <location>
        <begin position="33"/>
        <end position="169"/>
    </location>
</feature>
<protein>
    <recommendedName>
        <fullName evidence="3">DUF7735 domain-containing protein</fullName>
    </recommendedName>
</protein>
<evidence type="ECO:0000313" key="5">
    <source>
        <dbReference type="Proteomes" id="UP001446871"/>
    </source>
</evidence>
<evidence type="ECO:0000256" key="2">
    <source>
        <dbReference type="SAM" id="SignalP"/>
    </source>
</evidence>
<accession>A0ABR1TLN0</accession>
<name>A0ABR1TLN0_9PEZI</name>
<dbReference type="Proteomes" id="UP001446871">
    <property type="component" value="Unassembled WGS sequence"/>
</dbReference>
<dbReference type="InterPro" id="IPR056637">
    <property type="entry name" value="DUF7735"/>
</dbReference>